<dbReference type="RefSeq" id="WP_119409035.1">
    <property type="nucleotide sequence ID" value="NZ_CP032869.1"/>
</dbReference>
<dbReference type="AlphaFoldDB" id="A0A494VV73"/>
<dbReference type="InterPro" id="IPR025343">
    <property type="entry name" value="DUF4099"/>
</dbReference>
<dbReference type="EMBL" id="CP032869">
    <property type="protein sequence ID" value="AYL95333.1"/>
    <property type="molecule type" value="Genomic_DNA"/>
</dbReference>
<sequence length="258" mass="29314">MNLLNFKEKDLPVKDLETIGLASDGQLLLNVDDLKALLSGRRTELLELHDLQAENLRIKSLHAKISLKMNESGKTDLMIHPIYHTPLVPDFLTENEAQRLEKGEVQNLLRILQDDKGNKTELLVEYDAETREFIVSDTEKILAPDMVNNEFLTPAQKENYRKGKEVQIADGTRFNYSGTDRQGIRSDRLALVASVLMDGGLSYMIYKGLNALFNKKRDEKTAGRLSPGYYAAIRDVEDQRSGPPNQAERSYSRNEFSR</sequence>
<feature type="domain" description="DUF4099" evidence="2">
    <location>
        <begin position="6"/>
        <end position="86"/>
    </location>
</feature>
<reference evidence="3 4" key="1">
    <citation type="submission" date="2018-10" db="EMBL/GenBank/DDBJ databases">
        <title>Genome sequencing of Mucilaginibacter sp. HYN0043.</title>
        <authorList>
            <person name="Kim M."/>
            <person name="Yi H."/>
        </authorList>
    </citation>
    <scope>NUCLEOTIDE SEQUENCE [LARGE SCALE GENOMIC DNA]</scope>
    <source>
        <strain evidence="3 4">HYN0043</strain>
    </source>
</reference>
<dbReference type="Proteomes" id="UP000270046">
    <property type="component" value="Chromosome"/>
</dbReference>
<feature type="region of interest" description="Disordered" evidence="1">
    <location>
        <begin position="235"/>
        <end position="258"/>
    </location>
</feature>
<proteinExistence type="predicted"/>
<gene>
    <name evidence="3" type="ORF">HYN43_008500</name>
</gene>
<dbReference type="KEGG" id="muh:HYN43_008500"/>
<dbReference type="Pfam" id="PF13351">
    <property type="entry name" value="DUF4099"/>
    <property type="match status" value="1"/>
</dbReference>
<evidence type="ECO:0000259" key="2">
    <source>
        <dbReference type="Pfam" id="PF13351"/>
    </source>
</evidence>
<keyword evidence="4" id="KW-1185">Reference proteome</keyword>
<evidence type="ECO:0000313" key="4">
    <source>
        <dbReference type="Proteomes" id="UP000270046"/>
    </source>
</evidence>
<evidence type="ECO:0000256" key="1">
    <source>
        <dbReference type="SAM" id="MobiDB-lite"/>
    </source>
</evidence>
<name>A0A494VV73_9SPHI</name>
<accession>A0A494VV73</accession>
<evidence type="ECO:0000313" key="3">
    <source>
        <dbReference type="EMBL" id="AYL95333.1"/>
    </source>
</evidence>
<dbReference type="OrthoDB" id="835269at2"/>
<organism evidence="3 4">
    <name type="scientific">Mucilaginibacter celer</name>
    <dbReference type="NCBI Taxonomy" id="2305508"/>
    <lineage>
        <taxon>Bacteria</taxon>
        <taxon>Pseudomonadati</taxon>
        <taxon>Bacteroidota</taxon>
        <taxon>Sphingobacteriia</taxon>
        <taxon>Sphingobacteriales</taxon>
        <taxon>Sphingobacteriaceae</taxon>
        <taxon>Mucilaginibacter</taxon>
    </lineage>
</organism>
<protein>
    <submittedName>
        <fullName evidence="3">DUF4099 domain-containing protein</fullName>
    </submittedName>
</protein>